<dbReference type="GO" id="GO:0005886">
    <property type="term" value="C:plasma membrane"/>
    <property type="evidence" value="ECO:0007669"/>
    <property type="project" value="UniProtKB-SubCell"/>
</dbReference>
<feature type="transmembrane region" description="Helical" evidence="6">
    <location>
        <begin position="379"/>
        <end position="398"/>
    </location>
</feature>
<dbReference type="PATRIC" id="fig|79604.3.peg.229"/>
<feature type="transmembrane region" description="Helical" evidence="6">
    <location>
        <begin position="490"/>
        <end position="508"/>
    </location>
</feature>
<proteinExistence type="predicted"/>
<feature type="transmembrane region" description="Helical" evidence="6">
    <location>
        <begin position="205"/>
        <end position="224"/>
    </location>
</feature>
<evidence type="ECO:0000259" key="7">
    <source>
        <dbReference type="Pfam" id="PF03553"/>
    </source>
</evidence>
<dbReference type="PANTHER" id="PTHR43478:SF1">
    <property type="entry name" value="NA+_H+ ANTIPORTER NHAC-LIKE C-TERMINAL DOMAIN-CONTAINING PROTEIN"/>
    <property type="match status" value="1"/>
</dbReference>
<evidence type="ECO:0000313" key="9">
    <source>
        <dbReference type="Proteomes" id="UP000182975"/>
    </source>
</evidence>
<protein>
    <submittedName>
        <fullName evidence="8">Na+/H+ antiporter NhaC</fullName>
    </submittedName>
</protein>
<feature type="transmembrane region" description="Helical" evidence="6">
    <location>
        <begin position="258"/>
        <end position="283"/>
    </location>
</feature>
<comment type="subcellular location">
    <subcellularLocation>
        <location evidence="1">Cell membrane</location>
        <topology evidence="1">Multi-pass membrane protein</topology>
    </subcellularLocation>
</comment>
<keyword evidence="3 6" id="KW-0812">Transmembrane</keyword>
<name>A0A172RW91_9ACTN</name>
<keyword evidence="5 6" id="KW-0472">Membrane</keyword>
<keyword evidence="2" id="KW-1003">Cell membrane</keyword>
<dbReference type="RefSeq" id="WP_066660354.1">
    <property type="nucleotide sequence ID" value="NZ_CP011402.1"/>
</dbReference>
<feature type="domain" description="Na+/H+ antiporter NhaC-like C-terminal" evidence="7">
    <location>
        <begin position="185"/>
        <end position="486"/>
    </location>
</feature>
<accession>A0A172RW91</accession>
<dbReference type="OrthoDB" id="9762978at2"/>
<dbReference type="STRING" id="79604.AAY81_01090"/>
<organism evidence="8 9">
    <name type="scientific">Denitrobacterium detoxificans</name>
    <dbReference type="NCBI Taxonomy" id="79604"/>
    <lineage>
        <taxon>Bacteria</taxon>
        <taxon>Bacillati</taxon>
        <taxon>Actinomycetota</taxon>
        <taxon>Coriobacteriia</taxon>
        <taxon>Eggerthellales</taxon>
        <taxon>Eggerthellaceae</taxon>
        <taxon>Denitrobacterium</taxon>
    </lineage>
</organism>
<evidence type="ECO:0000256" key="6">
    <source>
        <dbReference type="SAM" id="Phobius"/>
    </source>
</evidence>
<dbReference type="Proteomes" id="UP000182975">
    <property type="component" value="Unassembled WGS sequence"/>
</dbReference>
<evidence type="ECO:0000256" key="2">
    <source>
        <dbReference type="ARBA" id="ARBA00022475"/>
    </source>
</evidence>
<dbReference type="Pfam" id="PF03553">
    <property type="entry name" value="Na_H_antiporter"/>
    <property type="match status" value="1"/>
</dbReference>
<reference evidence="9" key="1">
    <citation type="submission" date="2016-10" db="EMBL/GenBank/DDBJ databases">
        <authorList>
            <person name="Varghese N."/>
        </authorList>
    </citation>
    <scope>NUCLEOTIDE SEQUENCE [LARGE SCALE GENOMIC DNA]</scope>
    <source>
        <strain evidence="9">DSM 21843</strain>
    </source>
</reference>
<dbReference type="InterPro" id="IPR018461">
    <property type="entry name" value="Na/H_Antiport_NhaC-like_C"/>
</dbReference>
<dbReference type="AlphaFoldDB" id="A0A172RW91"/>
<dbReference type="KEGG" id="ddt:AAY81_01090"/>
<evidence type="ECO:0000256" key="4">
    <source>
        <dbReference type="ARBA" id="ARBA00022989"/>
    </source>
</evidence>
<feature type="transmembrane region" description="Helical" evidence="6">
    <location>
        <begin position="76"/>
        <end position="95"/>
    </location>
</feature>
<feature type="transmembrane region" description="Helical" evidence="6">
    <location>
        <begin position="303"/>
        <end position="323"/>
    </location>
</feature>
<keyword evidence="4 6" id="KW-1133">Transmembrane helix</keyword>
<evidence type="ECO:0000313" key="8">
    <source>
        <dbReference type="EMBL" id="SEO98231.1"/>
    </source>
</evidence>
<feature type="transmembrane region" description="Helical" evidence="6">
    <location>
        <begin position="116"/>
        <end position="135"/>
    </location>
</feature>
<dbReference type="PANTHER" id="PTHR43478">
    <property type="entry name" value="NA+/H+ ANTIPORTER-RELATED"/>
    <property type="match status" value="1"/>
</dbReference>
<evidence type="ECO:0000256" key="1">
    <source>
        <dbReference type="ARBA" id="ARBA00004651"/>
    </source>
</evidence>
<feature type="transmembrane region" description="Helical" evidence="6">
    <location>
        <begin position="30"/>
        <end position="56"/>
    </location>
</feature>
<feature type="transmembrane region" description="Helical" evidence="6">
    <location>
        <begin position="6"/>
        <end position="23"/>
    </location>
</feature>
<sequence>MEFVGTFWSLVPPIVAIVLALITKETFSSLFVGILVGAMLLASFDPINTVNYVIAGTVGEGDSAMSVGFLNAISDSWNAGIFVFLVMLGIMVALVNTAGGSSAFGSWAARHIKTRVGAMLATFLLGVLIFIDDYFNCLTVGAVMRPVTDEQKISRAKLAYIIDSTAAPICMIAPISSWAAAVSATAADLDTGVTGIQLFVQAIPYNFYSLLTIVFVVAICIMGFDYGPMAKAEFEAYRSGQLGALTKEERQENERASLLDMLIPVLLLIVFCVIGMLYVGGFWDAESEAYMDLSAAFGGTDASVGLPWGSLIALILSFVYLLCRRVIDFKGATDCFISGFRAMVPALMVLTFALTLKLATSALGADAYVAGLMEGAAEGLYALLPAIIFLVGLGLAFATGTSWGTFGILIPIVLPIFATAPDLLTIGISACLAGAVCGDHCSPISDTTVMASAGANVNHIQHVSTQLPYALSVAGVSFVCFLLAGFVRNWAICLAIGVVLVIVMLLVLKRTIGRTVTAEPAAE</sequence>
<feature type="transmembrane region" description="Helical" evidence="6">
    <location>
        <begin position="335"/>
        <end position="359"/>
    </location>
</feature>
<evidence type="ECO:0000256" key="3">
    <source>
        <dbReference type="ARBA" id="ARBA00022692"/>
    </source>
</evidence>
<evidence type="ECO:0000256" key="5">
    <source>
        <dbReference type="ARBA" id="ARBA00023136"/>
    </source>
</evidence>
<gene>
    <name evidence="8" type="ORF">SAMN02910314_01815</name>
</gene>
<dbReference type="EMBL" id="FOEC01000015">
    <property type="protein sequence ID" value="SEO98231.1"/>
    <property type="molecule type" value="Genomic_DNA"/>
</dbReference>
<keyword evidence="9" id="KW-1185">Reference proteome</keyword>